<gene>
    <name evidence="5" type="ORF">SAMN04488107_1542</name>
</gene>
<evidence type="ECO:0000256" key="2">
    <source>
        <dbReference type="ARBA" id="ARBA00022801"/>
    </source>
</evidence>
<dbReference type="PRINTS" id="PR00116">
    <property type="entry name" value="ARGINASE"/>
</dbReference>
<dbReference type="SUPFAM" id="SSF52768">
    <property type="entry name" value="Arginase/deacetylase"/>
    <property type="match status" value="1"/>
</dbReference>
<keyword evidence="2" id="KW-0378">Hydrolase</keyword>
<protein>
    <submittedName>
        <fullName evidence="5">Arginase</fullName>
    </submittedName>
</protein>
<keyword evidence="6" id="KW-1185">Reference proteome</keyword>
<evidence type="ECO:0000313" key="6">
    <source>
        <dbReference type="Proteomes" id="UP000198386"/>
    </source>
</evidence>
<keyword evidence="1" id="KW-0479">Metal-binding</keyword>
<dbReference type="PROSITE" id="PS51409">
    <property type="entry name" value="ARGINASE_2"/>
    <property type="match status" value="1"/>
</dbReference>
<dbReference type="RefSeq" id="WP_089403229.1">
    <property type="nucleotide sequence ID" value="NZ_FZOH01000002.1"/>
</dbReference>
<evidence type="ECO:0000313" key="5">
    <source>
        <dbReference type="EMBL" id="SNS13736.1"/>
    </source>
</evidence>
<proteinExistence type="inferred from homology"/>
<dbReference type="Gene3D" id="3.40.800.10">
    <property type="entry name" value="Ureohydrolase domain"/>
    <property type="match status" value="1"/>
</dbReference>
<dbReference type="Proteomes" id="UP000198386">
    <property type="component" value="Unassembled WGS sequence"/>
</dbReference>
<evidence type="ECO:0000256" key="4">
    <source>
        <dbReference type="PROSITE-ProRule" id="PRU00742"/>
    </source>
</evidence>
<keyword evidence="3" id="KW-0464">Manganese</keyword>
<evidence type="ECO:0000256" key="1">
    <source>
        <dbReference type="ARBA" id="ARBA00022723"/>
    </source>
</evidence>
<comment type="similarity">
    <text evidence="4">Belongs to the arginase family.</text>
</comment>
<name>A0A239C0P6_9ACTN</name>
<dbReference type="EMBL" id="FZOH01000002">
    <property type="protein sequence ID" value="SNS13736.1"/>
    <property type="molecule type" value="Genomic_DNA"/>
</dbReference>
<sequence>MTTFVVPYHLDERLAGLRTGFPVDREVTAQLPPGTPWQRMAVLYRHVAEEVAAAPARPLVVSGDCTTSLGVLAGLQRAGRDPGVVWFDAPADFHTEATTTSGYLGGLPLALAAGVGTPTLPDALGLRPEPPSRVVLVDARDTDPPEHALLEQAGVRRRPVAGLTAADLPDGEFHLHVDLDVCDPADVPDLLFPAPGGPPLDDVLAAVGRVLATGRVVAVGLAATWRDRDRPTAAHERVLAAVRALAGS</sequence>
<dbReference type="PANTHER" id="PTHR43782">
    <property type="entry name" value="ARGINASE"/>
    <property type="match status" value="1"/>
</dbReference>
<evidence type="ECO:0000256" key="3">
    <source>
        <dbReference type="ARBA" id="ARBA00023211"/>
    </source>
</evidence>
<dbReference type="OrthoDB" id="7331788at2"/>
<dbReference type="PANTHER" id="PTHR43782:SF3">
    <property type="entry name" value="ARGINASE"/>
    <property type="match status" value="1"/>
</dbReference>
<dbReference type="GO" id="GO:0005737">
    <property type="term" value="C:cytoplasm"/>
    <property type="evidence" value="ECO:0007669"/>
    <property type="project" value="TreeGrafter"/>
</dbReference>
<reference evidence="6" key="1">
    <citation type="submission" date="2017-06" db="EMBL/GenBank/DDBJ databases">
        <authorList>
            <person name="Varghese N."/>
            <person name="Submissions S."/>
        </authorList>
    </citation>
    <scope>NUCLEOTIDE SEQUENCE [LARGE SCALE GENOMIC DNA]</scope>
    <source>
        <strain evidence="6">DSM 45423</strain>
    </source>
</reference>
<dbReference type="GO" id="GO:0004053">
    <property type="term" value="F:arginase activity"/>
    <property type="evidence" value="ECO:0007669"/>
    <property type="project" value="TreeGrafter"/>
</dbReference>
<dbReference type="CDD" id="cd09999">
    <property type="entry name" value="Arginase-like_1"/>
    <property type="match status" value="1"/>
</dbReference>
<accession>A0A239C0P6</accession>
<dbReference type="InterPro" id="IPR023696">
    <property type="entry name" value="Ureohydrolase_dom_sf"/>
</dbReference>
<dbReference type="GO" id="GO:0030145">
    <property type="term" value="F:manganese ion binding"/>
    <property type="evidence" value="ECO:0007669"/>
    <property type="project" value="TreeGrafter"/>
</dbReference>
<organism evidence="5 6">
    <name type="scientific">Geodermatophilus saharensis</name>
    <dbReference type="NCBI Taxonomy" id="1137994"/>
    <lineage>
        <taxon>Bacteria</taxon>
        <taxon>Bacillati</taxon>
        <taxon>Actinomycetota</taxon>
        <taxon>Actinomycetes</taxon>
        <taxon>Geodermatophilales</taxon>
        <taxon>Geodermatophilaceae</taxon>
        <taxon>Geodermatophilus</taxon>
    </lineage>
</organism>
<dbReference type="Pfam" id="PF00491">
    <property type="entry name" value="Arginase"/>
    <property type="match status" value="1"/>
</dbReference>
<dbReference type="InterPro" id="IPR006035">
    <property type="entry name" value="Ureohydrolase"/>
</dbReference>
<dbReference type="AlphaFoldDB" id="A0A239C0P6"/>